<sequence length="188" mass="20191">MRKSKKTDLISTYLGSDGIIEGTIEFQNAIRLDGSVKGKIFSKAGTVIIGETAVINARINVDIAVIMGTVNGTINARKRIEVYPPACVVGDIQAPTILIESGVMFNGNCSMKAQEISSKKPVSTTDSVQKFPIQKEGQKKTDSMHIAPHQKEGKTEADSIQKSPIPQEGQIEADSIAKPPVQKEGQAK</sequence>
<gene>
    <name evidence="3" type="ORF">H8D96_08660</name>
</gene>
<feature type="region of interest" description="Disordered" evidence="2">
    <location>
        <begin position="115"/>
        <end position="188"/>
    </location>
</feature>
<reference evidence="3 4" key="1">
    <citation type="submission" date="2020-08" db="EMBL/GenBank/DDBJ databases">
        <title>Bridging the membrane lipid divide: bacteria of the FCB group superphylum have the potential to synthesize archaeal ether lipids.</title>
        <authorList>
            <person name="Villanueva L."/>
            <person name="Von Meijenfeldt F.A.B."/>
            <person name="Westbye A.B."/>
            <person name="Yadav S."/>
            <person name="Hopmans E.C."/>
            <person name="Dutilh B.E."/>
            <person name="Sinninghe Damste J.S."/>
        </authorList>
    </citation>
    <scope>NUCLEOTIDE SEQUENCE [LARGE SCALE GENOMIC DNA]</scope>
    <source>
        <strain evidence="3">NIOZ-UU17</strain>
    </source>
</reference>
<feature type="compositionally biased region" description="Basic and acidic residues" evidence="2">
    <location>
        <begin position="136"/>
        <end position="159"/>
    </location>
</feature>
<evidence type="ECO:0000256" key="2">
    <source>
        <dbReference type="SAM" id="MobiDB-lite"/>
    </source>
</evidence>
<dbReference type="AlphaFoldDB" id="A0A8J6NXX0"/>
<evidence type="ECO:0000313" key="3">
    <source>
        <dbReference type="EMBL" id="MBC8431979.1"/>
    </source>
</evidence>
<protein>
    <submittedName>
        <fullName evidence="3">Polymer-forming cytoskeletal protein</fullName>
    </submittedName>
</protein>
<dbReference type="Proteomes" id="UP000605201">
    <property type="component" value="Unassembled WGS sequence"/>
</dbReference>
<accession>A0A8J6NXX0</accession>
<comment type="similarity">
    <text evidence="1">Belongs to the bactofilin family.</text>
</comment>
<evidence type="ECO:0000256" key="1">
    <source>
        <dbReference type="ARBA" id="ARBA00044755"/>
    </source>
</evidence>
<dbReference type="EMBL" id="JACNIG010000196">
    <property type="protein sequence ID" value="MBC8431979.1"/>
    <property type="molecule type" value="Genomic_DNA"/>
</dbReference>
<dbReference type="InterPro" id="IPR007607">
    <property type="entry name" value="BacA/B"/>
</dbReference>
<evidence type="ECO:0000313" key="4">
    <source>
        <dbReference type="Proteomes" id="UP000605201"/>
    </source>
</evidence>
<name>A0A8J6NXX0_9BACT</name>
<proteinExistence type="inferred from homology"/>
<comment type="caution">
    <text evidence="3">The sequence shown here is derived from an EMBL/GenBank/DDBJ whole genome shotgun (WGS) entry which is preliminary data.</text>
</comment>
<organism evidence="3 4">
    <name type="scientific">Candidatus Desulfatibia vada</name>
    <dbReference type="NCBI Taxonomy" id="2841696"/>
    <lineage>
        <taxon>Bacteria</taxon>
        <taxon>Pseudomonadati</taxon>
        <taxon>Thermodesulfobacteriota</taxon>
        <taxon>Desulfobacteria</taxon>
        <taxon>Desulfobacterales</taxon>
        <taxon>Desulfobacterales incertae sedis</taxon>
        <taxon>Candidatus Desulfatibia</taxon>
    </lineage>
</organism>
<dbReference type="PANTHER" id="PTHR35024:SF4">
    <property type="entry name" value="POLYMER-FORMING CYTOSKELETAL PROTEIN"/>
    <property type="match status" value="1"/>
</dbReference>
<dbReference type="PANTHER" id="PTHR35024">
    <property type="entry name" value="HYPOTHETICAL CYTOSOLIC PROTEIN"/>
    <property type="match status" value="1"/>
</dbReference>
<dbReference type="Pfam" id="PF04519">
    <property type="entry name" value="Bactofilin"/>
    <property type="match status" value="1"/>
</dbReference>